<keyword evidence="3" id="KW-1185">Reference proteome</keyword>
<name>T2KPU2_FORAG</name>
<dbReference type="EMBL" id="HG315671">
    <property type="protein sequence ID" value="CDF80518.1"/>
    <property type="molecule type" value="Genomic_DNA"/>
</dbReference>
<dbReference type="STRING" id="1347342.BN863_28060"/>
<evidence type="ECO:0000259" key="1">
    <source>
        <dbReference type="Pfam" id="PF21347"/>
    </source>
</evidence>
<dbReference type="Pfam" id="PF21347">
    <property type="entry name" value="DUF3108_like"/>
    <property type="match status" value="1"/>
</dbReference>
<sequence length="222" mass="24592">MFIVVLVSCFSALGQSCSDYYPMEKGVSFELTHFNDKGKEDAVRRNTIIEDSIGVAVINTVVTDVNGKETINAEYKITCDTENVTIDINEVLSETLKSALSESDKEVTALVIGGNLIVPNDLKQEQILPNSDIEMDVEVGDLKLKFRVKTTDRKVVGEERISVPAGNFDCIVISQKVETKMMMTKRGESKIWLAQGVGVVKQEDYDEQGKVIASEKLTKFSK</sequence>
<dbReference type="AlphaFoldDB" id="T2KPU2"/>
<proteinExistence type="predicted"/>
<protein>
    <recommendedName>
        <fullName evidence="1">DUF3108 domain-containing protein</fullName>
    </recommendedName>
</protein>
<dbReference type="PATRIC" id="fig|1347342.6.peg.2824"/>
<dbReference type="Proteomes" id="UP000016160">
    <property type="component" value="Chromosome"/>
</dbReference>
<organism evidence="2 3">
    <name type="scientific">Formosa agariphila (strain DSM 15362 / KCTC 12365 / LMG 23005 / KMM 3901 / M-2Alg 35-1)</name>
    <dbReference type="NCBI Taxonomy" id="1347342"/>
    <lineage>
        <taxon>Bacteria</taxon>
        <taxon>Pseudomonadati</taxon>
        <taxon>Bacteroidota</taxon>
        <taxon>Flavobacteriia</taxon>
        <taxon>Flavobacteriales</taxon>
        <taxon>Flavobacteriaceae</taxon>
        <taxon>Formosa</taxon>
    </lineage>
</organism>
<gene>
    <name evidence="2" type="ORF">BN863_28060</name>
</gene>
<accession>T2KPU2</accession>
<dbReference type="eggNOG" id="ENOG502ZBYG">
    <property type="taxonomic scope" value="Bacteria"/>
</dbReference>
<dbReference type="Gene3D" id="2.40.360.20">
    <property type="match status" value="1"/>
</dbReference>
<dbReference type="InterPro" id="IPR049279">
    <property type="entry name" value="DUF3108-like"/>
</dbReference>
<reference evidence="2 3" key="1">
    <citation type="journal article" date="2013" name="Appl. Environ. Microbiol.">
        <title>The genome of the alga-associated marine flavobacterium Formosa agariphila KMM 3901T reveals a broad potential for degradation of algal polysaccharides.</title>
        <authorList>
            <person name="Mann A.J."/>
            <person name="Hahnke R.L."/>
            <person name="Huang S."/>
            <person name="Werner J."/>
            <person name="Xing P."/>
            <person name="Barbeyron T."/>
            <person name="Huettel B."/>
            <person name="Stueber K."/>
            <person name="Reinhardt R."/>
            <person name="Harder J."/>
            <person name="Gloeckner F.O."/>
            <person name="Amann R.I."/>
            <person name="Teeling H."/>
        </authorList>
    </citation>
    <scope>NUCLEOTIDE SEQUENCE [LARGE SCALE GENOMIC DNA]</scope>
    <source>
        <strain evidence="3">DSM 15362 / KCTC 12365 / LMG 23005 / KMM 3901</strain>
    </source>
</reference>
<feature type="domain" description="DUF3108" evidence="1">
    <location>
        <begin position="24"/>
        <end position="217"/>
    </location>
</feature>
<dbReference type="HOGENOM" id="CLU_103767_0_0_10"/>
<evidence type="ECO:0000313" key="2">
    <source>
        <dbReference type="EMBL" id="CDF80518.1"/>
    </source>
</evidence>
<evidence type="ECO:0000313" key="3">
    <source>
        <dbReference type="Proteomes" id="UP000016160"/>
    </source>
</evidence>